<organism evidence="2 3">
    <name type="scientific">Flavobacterium quisquiliarum</name>
    <dbReference type="NCBI Taxonomy" id="1834436"/>
    <lineage>
        <taxon>Bacteria</taxon>
        <taxon>Pseudomonadati</taxon>
        <taxon>Bacteroidota</taxon>
        <taxon>Flavobacteriia</taxon>
        <taxon>Flavobacteriales</taxon>
        <taxon>Flavobacteriaceae</taxon>
        <taxon>Flavobacterium</taxon>
    </lineage>
</organism>
<evidence type="ECO:0000313" key="3">
    <source>
        <dbReference type="Proteomes" id="UP001595719"/>
    </source>
</evidence>
<feature type="chain" id="PRO_5046084992" evidence="1">
    <location>
        <begin position="23"/>
        <end position="170"/>
    </location>
</feature>
<reference evidence="3" key="1">
    <citation type="journal article" date="2019" name="Int. J. Syst. Evol. Microbiol.">
        <title>The Global Catalogue of Microorganisms (GCM) 10K type strain sequencing project: providing services to taxonomists for standard genome sequencing and annotation.</title>
        <authorList>
            <consortium name="The Broad Institute Genomics Platform"/>
            <consortium name="The Broad Institute Genome Sequencing Center for Infectious Disease"/>
            <person name="Wu L."/>
            <person name="Ma J."/>
        </authorList>
    </citation>
    <scope>NUCLEOTIDE SEQUENCE [LARGE SCALE GENOMIC DNA]</scope>
    <source>
        <strain evidence="3">CGMCC 1.15345</strain>
    </source>
</reference>
<dbReference type="RefSeq" id="WP_179003725.1">
    <property type="nucleotide sequence ID" value="NZ_JBHSCO010000001.1"/>
</dbReference>
<feature type="signal peptide" evidence="1">
    <location>
        <begin position="1"/>
        <end position="22"/>
    </location>
</feature>
<evidence type="ECO:0000313" key="2">
    <source>
        <dbReference type="EMBL" id="MFC4389949.1"/>
    </source>
</evidence>
<accession>A0ABV8W0F3</accession>
<name>A0ABV8W0F3_9FLAO</name>
<evidence type="ECO:0000256" key="1">
    <source>
        <dbReference type="SAM" id="SignalP"/>
    </source>
</evidence>
<dbReference type="EMBL" id="JBHSCO010000001">
    <property type="protein sequence ID" value="MFC4389949.1"/>
    <property type="molecule type" value="Genomic_DNA"/>
</dbReference>
<gene>
    <name evidence="2" type="ORF">ACFOY0_02975</name>
</gene>
<proteinExistence type="predicted"/>
<protein>
    <submittedName>
        <fullName evidence="2">Uncharacterized protein</fullName>
    </submittedName>
</protein>
<keyword evidence="1" id="KW-0732">Signal</keyword>
<sequence>MRKINSIITLTIIFFITSSSNAQGNSQQLIEDFQKVLGNWKGSLTYLDYSSGKPYTMAADIEVKKIDGTNDFNFINTYPKEKSANSTQTITISQDGKNIGKEEVVSRTELPDGQIQIVTQRQGKDGNDNKEALIKQTYTISKNVFSIRKDVLFAEDKKWVQRHEYVYSRD</sequence>
<keyword evidence="3" id="KW-1185">Reference proteome</keyword>
<comment type="caution">
    <text evidence="2">The sequence shown here is derived from an EMBL/GenBank/DDBJ whole genome shotgun (WGS) entry which is preliminary data.</text>
</comment>
<dbReference type="Proteomes" id="UP001595719">
    <property type="component" value="Unassembled WGS sequence"/>
</dbReference>